<name>A0A5B7H2Y1_PORTR</name>
<evidence type="ECO:0000256" key="1">
    <source>
        <dbReference type="SAM" id="MobiDB-lite"/>
    </source>
</evidence>
<gene>
    <name evidence="2" type="ORF">E2C01_057779</name>
</gene>
<reference evidence="2 3" key="1">
    <citation type="submission" date="2019-05" db="EMBL/GenBank/DDBJ databases">
        <title>Another draft genome of Portunus trituberculatus and its Hox gene families provides insights of decapod evolution.</title>
        <authorList>
            <person name="Jeong J.-H."/>
            <person name="Song I."/>
            <person name="Kim S."/>
            <person name="Choi T."/>
            <person name="Kim D."/>
            <person name="Ryu S."/>
            <person name="Kim W."/>
        </authorList>
    </citation>
    <scope>NUCLEOTIDE SEQUENCE [LARGE SCALE GENOMIC DNA]</scope>
    <source>
        <tissue evidence="2">Muscle</tissue>
    </source>
</reference>
<proteinExistence type="predicted"/>
<comment type="caution">
    <text evidence="2">The sequence shown here is derived from an EMBL/GenBank/DDBJ whole genome shotgun (WGS) entry which is preliminary data.</text>
</comment>
<sequence length="72" mass="8047">MARSDSRTAMSLSACGCLAVLDSLDYAFKKPEEDMRYTEKEDKKVHMRTESDGDAGQEARKGTPKERSGDEE</sequence>
<evidence type="ECO:0000313" key="2">
    <source>
        <dbReference type="EMBL" id="MPC63677.1"/>
    </source>
</evidence>
<protein>
    <submittedName>
        <fullName evidence="2">Uncharacterized protein</fullName>
    </submittedName>
</protein>
<evidence type="ECO:0000313" key="3">
    <source>
        <dbReference type="Proteomes" id="UP000324222"/>
    </source>
</evidence>
<organism evidence="2 3">
    <name type="scientific">Portunus trituberculatus</name>
    <name type="common">Swimming crab</name>
    <name type="synonym">Neptunus trituberculatus</name>
    <dbReference type="NCBI Taxonomy" id="210409"/>
    <lineage>
        <taxon>Eukaryota</taxon>
        <taxon>Metazoa</taxon>
        <taxon>Ecdysozoa</taxon>
        <taxon>Arthropoda</taxon>
        <taxon>Crustacea</taxon>
        <taxon>Multicrustacea</taxon>
        <taxon>Malacostraca</taxon>
        <taxon>Eumalacostraca</taxon>
        <taxon>Eucarida</taxon>
        <taxon>Decapoda</taxon>
        <taxon>Pleocyemata</taxon>
        <taxon>Brachyura</taxon>
        <taxon>Eubrachyura</taxon>
        <taxon>Portunoidea</taxon>
        <taxon>Portunidae</taxon>
        <taxon>Portuninae</taxon>
        <taxon>Portunus</taxon>
    </lineage>
</organism>
<dbReference type="Proteomes" id="UP000324222">
    <property type="component" value="Unassembled WGS sequence"/>
</dbReference>
<keyword evidence="3" id="KW-1185">Reference proteome</keyword>
<accession>A0A5B7H2Y1</accession>
<dbReference type="AlphaFoldDB" id="A0A5B7H2Y1"/>
<feature type="region of interest" description="Disordered" evidence="1">
    <location>
        <begin position="34"/>
        <end position="72"/>
    </location>
</feature>
<dbReference type="EMBL" id="VSRR010021126">
    <property type="protein sequence ID" value="MPC63677.1"/>
    <property type="molecule type" value="Genomic_DNA"/>
</dbReference>